<name>A0ABR1JAI9_9AGAR</name>
<keyword evidence="4" id="KW-1185">Reference proteome</keyword>
<feature type="region of interest" description="Disordered" evidence="2">
    <location>
        <begin position="299"/>
        <end position="319"/>
    </location>
</feature>
<evidence type="ECO:0000313" key="3">
    <source>
        <dbReference type="EMBL" id="KAK7451694.1"/>
    </source>
</evidence>
<sequence length="431" mass="49359">MNVHRNNDDIIDVHTVQSVLSRTSTPFSTAVQLVDSSKRTAYVTALVDDGAMVAAIDVGIYRDLEGKIGGWGPPRRRMRMADGRVVPAIASWSGSVRLKGIEVEGSFEVFDSGGSWSLLFGKPLLEKFKAVHEYEGDTIHITNGKEVRTIFNEKLGKPVQKTKSEFAAMVEDADEDNNKDDTWVTEEDKPTVIKEKACALGGVSAKTDTPLDREVNSLPFANEEKIPTDILFNTEKYKKRDTTYHFVFETPSEYQARRRQEDEEKQARLAKIKEMNQELDKRREKAFRKEQGRLWKGKSARRWGRWKNRGQRKVEGPKGQFRYHRTFQWPKIETREMLIREAKEKANRKRKNEKRRSKWRQRQKETRSNSPGGSNAPPSRGVQTSQTISNCESADQGNITEATDIFLTEPDENVDDPSTEPKYQHGNLHTK</sequence>
<feature type="compositionally biased region" description="Acidic residues" evidence="2">
    <location>
        <begin position="409"/>
        <end position="418"/>
    </location>
</feature>
<feature type="coiled-coil region" evidence="1">
    <location>
        <begin position="262"/>
        <end position="289"/>
    </location>
</feature>
<comment type="caution">
    <text evidence="3">The sequence shown here is derived from an EMBL/GenBank/DDBJ whole genome shotgun (WGS) entry which is preliminary data.</text>
</comment>
<keyword evidence="1" id="KW-0175">Coiled coil</keyword>
<evidence type="ECO:0000313" key="4">
    <source>
        <dbReference type="Proteomes" id="UP001498398"/>
    </source>
</evidence>
<feature type="compositionally biased region" description="Low complexity" evidence="2">
    <location>
        <begin position="368"/>
        <end position="381"/>
    </location>
</feature>
<feature type="compositionally biased region" description="Polar residues" evidence="2">
    <location>
        <begin position="382"/>
        <end position="401"/>
    </location>
</feature>
<gene>
    <name evidence="3" type="ORF">VKT23_012373</name>
</gene>
<reference evidence="3 4" key="1">
    <citation type="submission" date="2024-01" db="EMBL/GenBank/DDBJ databases">
        <title>A draft genome for the cacao thread blight pathogen Marasmiellus scandens.</title>
        <authorList>
            <person name="Baruah I.K."/>
            <person name="Leung J."/>
            <person name="Bukari Y."/>
            <person name="Amoako-Attah I."/>
            <person name="Meinhardt L.W."/>
            <person name="Bailey B.A."/>
            <person name="Cohen S.P."/>
        </authorList>
    </citation>
    <scope>NUCLEOTIDE SEQUENCE [LARGE SCALE GENOMIC DNA]</scope>
    <source>
        <strain evidence="3 4">GH-19</strain>
    </source>
</reference>
<protein>
    <submittedName>
        <fullName evidence="3">Uncharacterized protein</fullName>
    </submittedName>
</protein>
<dbReference type="Proteomes" id="UP001498398">
    <property type="component" value="Unassembled WGS sequence"/>
</dbReference>
<evidence type="ECO:0000256" key="1">
    <source>
        <dbReference type="SAM" id="Coils"/>
    </source>
</evidence>
<dbReference type="EMBL" id="JBANRG010000030">
    <property type="protein sequence ID" value="KAK7451694.1"/>
    <property type="molecule type" value="Genomic_DNA"/>
</dbReference>
<feature type="compositionally biased region" description="Basic residues" evidence="2">
    <location>
        <begin position="299"/>
        <end position="311"/>
    </location>
</feature>
<evidence type="ECO:0000256" key="2">
    <source>
        <dbReference type="SAM" id="MobiDB-lite"/>
    </source>
</evidence>
<accession>A0ABR1JAI9</accession>
<feature type="region of interest" description="Disordered" evidence="2">
    <location>
        <begin position="344"/>
        <end position="431"/>
    </location>
</feature>
<organism evidence="3 4">
    <name type="scientific">Marasmiellus scandens</name>
    <dbReference type="NCBI Taxonomy" id="2682957"/>
    <lineage>
        <taxon>Eukaryota</taxon>
        <taxon>Fungi</taxon>
        <taxon>Dikarya</taxon>
        <taxon>Basidiomycota</taxon>
        <taxon>Agaricomycotina</taxon>
        <taxon>Agaricomycetes</taxon>
        <taxon>Agaricomycetidae</taxon>
        <taxon>Agaricales</taxon>
        <taxon>Marasmiineae</taxon>
        <taxon>Omphalotaceae</taxon>
        <taxon>Marasmiellus</taxon>
    </lineage>
</organism>
<proteinExistence type="predicted"/>
<feature type="compositionally biased region" description="Basic residues" evidence="2">
    <location>
        <begin position="346"/>
        <end position="361"/>
    </location>
</feature>